<dbReference type="eggNOG" id="ENOG502QRIP">
    <property type="taxonomic scope" value="Eukaryota"/>
</dbReference>
<dbReference type="GO" id="GO:0016810">
    <property type="term" value="F:hydrolase activity, acting on carbon-nitrogen (but not peptide) bonds"/>
    <property type="evidence" value="ECO:0007669"/>
    <property type="project" value="InterPro"/>
</dbReference>
<keyword evidence="2" id="KW-0479">Metal-binding</keyword>
<dbReference type="GeneID" id="19269383"/>
<dbReference type="PROSITE" id="PS51677">
    <property type="entry name" value="NODB"/>
    <property type="match status" value="1"/>
</dbReference>
<evidence type="ECO:0000256" key="6">
    <source>
        <dbReference type="ARBA" id="ARBA00023285"/>
    </source>
</evidence>
<proteinExistence type="predicted"/>
<dbReference type="PANTHER" id="PTHR46471">
    <property type="entry name" value="CHITIN DEACETYLASE"/>
    <property type="match status" value="1"/>
</dbReference>
<dbReference type="OMA" id="HDSHQHT"/>
<dbReference type="SUPFAM" id="SSF88713">
    <property type="entry name" value="Glycoside hydrolase/deacetylase"/>
    <property type="match status" value="1"/>
</dbReference>
<protein>
    <recommendedName>
        <fullName evidence="8">NodB homology domain-containing protein</fullName>
    </recommendedName>
</protein>
<dbReference type="KEGG" id="pfy:PFICI_04370"/>
<evidence type="ECO:0000256" key="2">
    <source>
        <dbReference type="ARBA" id="ARBA00022723"/>
    </source>
</evidence>
<sequence>MAGSLVLRLLFVLLPLAGFSSAATNAVLHPQLVARVAPVPSLPMPQTISSTPGSIINTCTKPGVVALAYDDGPGIYTDQLLDILRQNSIQVTFFVNGNNNDGPITQGTLPKTLKNALLQGHQIGSHTWSHADLNSLSREERWQEMESLQEALANVTGFAPTYMRPPYFSCTDDCVQDMTDFGFHVVTANLDTKDFLGDYEAARNTYSNALGSADPTTSSFIVLVHDIHENTVNPFTQYMIDVALRYGYKFVTVGECLGDPEINWYHHTVRTEKISGNTTVNGTRGSTLNVAHHPWGWHQQPDCSGATTFSPVYGFPILCVGYSMLWALGGV</sequence>
<dbReference type="RefSeq" id="XP_007831142.1">
    <property type="nucleotide sequence ID" value="XM_007832951.1"/>
</dbReference>
<evidence type="ECO:0000313" key="10">
    <source>
        <dbReference type="Proteomes" id="UP000030651"/>
    </source>
</evidence>
<feature type="chain" id="PRO_5004835554" description="NodB homology domain-containing protein" evidence="7">
    <location>
        <begin position="23"/>
        <end position="331"/>
    </location>
</feature>
<dbReference type="Pfam" id="PF01522">
    <property type="entry name" value="Polysacc_deac_1"/>
    <property type="match status" value="1"/>
</dbReference>
<evidence type="ECO:0000256" key="3">
    <source>
        <dbReference type="ARBA" id="ARBA00022729"/>
    </source>
</evidence>
<dbReference type="EMBL" id="KI912111">
    <property type="protein sequence ID" value="ETS82494.1"/>
    <property type="molecule type" value="Genomic_DNA"/>
</dbReference>
<keyword evidence="6" id="KW-0170">Cobalt</keyword>
<dbReference type="Gene3D" id="3.20.20.370">
    <property type="entry name" value="Glycoside hydrolase/deacetylase"/>
    <property type="match status" value="1"/>
</dbReference>
<evidence type="ECO:0000256" key="4">
    <source>
        <dbReference type="ARBA" id="ARBA00022801"/>
    </source>
</evidence>
<dbReference type="PANTHER" id="PTHR46471:SF2">
    <property type="entry name" value="CHITIN DEACETYLASE-RELATED"/>
    <property type="match status" value="1"/>
</dbReference>
<dbReference type="InterPro" id="IPR002509">
    <property type="entry name" value="NODB_dom"/>
</dbReference>
<dbReference type="CDD" id="cd10951">
    <property type="entry name" value="CE4_ClCDA_like"/>
    <property type="match status" value="1"/>
</dbReference>
<organism evidence="9 10">
    <name type="scientific">Pestalotiopsis fici (strain W106-1 / CGMCC3.15140)</name>
    <dbReference type="NCBI Taxonomy" id="1229662"/>
    <lineage>
        <taxon>Eukaryota</taxon>
        <taxon>Fungi</taxon>
        <taxon>Dikarya</taxon>
        <taxon>Ascomycota</taxon>
        <taxon>Pezizomycotina</taxon>
        <taxon>Sordariomycetes</taxon>
        <taxon>Xylariomycetidae</taxon>
        <taxon>Amphisphaeriales</taxon>
        <taxon>Sporocadaceae</taxon>
        <taxon>Pestalotiopsis</taxon>
    </lineage>
</organism>
<dbReference type="InterPro" id="IPR011330">
    <property type="entry name" value="Glyco_hydro/deAcase_b/a-brl"/>
</dbReference>
<evidence type="ECO:0000256" key="1">
    <source>
        <dbReference type="ARBA" id="ARBA00001941"/>
    </source>
</evidence>
<keyword evidence="5" id="KW-0119">Carbohydrate metabolism</keyword>
<keyword evidence="3 7" id="KW-0732">Signal</keyword>
<evidence type="ECO:0000259" key="8">
    <source>
        <dbReference type="PROSITE" id="PS51677"/>
    </source>
</evidence>
<dbReference type="AlphaFoldDB" id="W3X8Y9"/>
<evidence type="ECO:0000256" key="5">
    <source>
        <dbReference type="ARBA" id="ARBA00023277"/>
    </source>
</evidence>
<comment type="cofactor">
    <cofactor evidence="1">
        <name>Co(2+)</name>
        <dbReference type="ChEBI" id="CHEBI:48828"/>
    </cofactor>
</comment>
<accession>W3X8Y9</accession>
<dbReference type="OrthoDB" id="407355at2759"/>
<feature type="signal peptide" evidence="7">
    <location>
        <begin position="1"/>
        <end position="22"/>
    </location>
</feature>
<dbReference type="Proteomes" id="UP000030651">
    <property type="component" value="Unassembled WGS sequence"/>
</dbReference>
<name>W3X8Y9_PESFW</name>
<dbReference type="GO" id="GO:0046872">
    <property type="term" value="F:metal ion binding"/>
    <property type="evidence" value="ECO:0007669"/>
    <property type="project" value="UniProtKB-KW"/>
</dbReference>
<reference evidence="10" key="1">
    <citation type="journal article" date="2015" name="BMC Genomics">
        <title>Genomic and transcriptomic analysis of the endophytic fungus Pestalotiopsis fici reveals its lifestyle and high potential for synthesis of natural products.</title>
        <authorList>
            <person name="Wang X."/>
            <person name="Zhang X."/>
            <person name="Liu L."/>
            <person name="Xiang M."/>
            <person name="Wang W."/>
            <person name="Sun X."/>
            <person name="Che Y."/>
            <person name="Guo L."/>
            <person name="Liu G."/>
            <person name="Guo L."/>
            <person name="Wang C."/>
            <person name="Yin W.B."/>
            <person name="Stadler M."/>
            <person name="Zhang X."/>
            <person name="Liu X."/>
        </authorList>
    </citation>
    <scope>NUCLEOTIDE SEQUENCE [LARGE SCALE GENOMIC DNA]</scope>
    <source>
        <strain evidence="10">W106-1 / CGMCC3.15140</strain>
    </source>
</reference>
<dbReference type="HOGENOM" id="CLU_021264_11_1_1"/>
<keyword evidence="10" id="KW-1185">Reference proteome</keyword>
<dbReference type="FunCoup" id="W3X8Y9">
    <property type="interactions" value="37"/>
</dbReference>
<dbReference type="STRING" id="1229662.W3X8Y9"/>
<feature type="domain" description="NodB homology" evidence="8">
    <location>
        <begin position="63"/>
        <end position="251"/>
    </location>
</feature>
<dbReference type="InParanoid" id="W3X8Y9"/>
<dbReference type="GO" id="GO:0005975">
    <property type="term" value="P:carbohydrate metabolic process"/>
    <property type="evidence" value="ECO:0007669"/>
    <property type="project" value="InterPro"/>
</dbReference>
<keyword evidence="4" id="KW-0378">Hydrolase</keyword>
<evidence type="ECO:0000313" key="9">
    <source>
        <dbReference type="EMBL" id="ETS82494.1"/>
    </source>
</evidence>
<gene>
    <name evidence="9" type="ORF">PFICI_04370</name>
</gene>
<evidence type="ECO:0000256" key="7">
    <source>
        <dbReference type="SAM" id="SignalP"/>
    </source>
</evidence>